<organism evidence="3 4">
    <name type="scientific">Streptococcus hyointestinalis</name>
    <dbReference type="NCBI Taxonomy" id="1337"/>
    <lineage>
        <taxon>Bacteria</taxon>
        <taxon>Bacillati</taxon>
        <taxon>Bacillota</taxon>
        <taxon>Bacilli</taxon>
        <taxon>Lactobacillales</taxon>
        <taxon>Streptococcaceae</taxon>
        <taxon>Streptococcus</taxon>
    </lineage>
</organism>
<reference evidence="3 4" key="1">
    <citation type="submission" date="2018-06" db="EMBL/GenBank/DDBJ databases">
        <authorList>
            <consortium name="Pathogen Informatics"/>
            <person name="Doyle S."/>
        </authorList>
    </citation>
    <scope>NUCLEOTIDE SEQUENCE [LARGE SCALE GENOMIC DNA]</scope>
    <source>
        <strain evidence="3 4">NCTC12224</strain>
    </source>
</reference>
<dbReference type="EMBL" id="UHFN01000007">
    <property type="protein sequence ID" value="SUN63368.1"/>
    <property type="molecule type" value="Genomic_DNA"/>
</dbReference>
<proteinExistence type="predicted"/>
<dbReference type="InterPro" id="IPR016181">
    <property type="entry name" value="Acyl_CoA_acyltransferase"/>
</dbReference>
<sequence>MTIRYTRNTLSDTYLDALRIRQAVFVREQKIPHTVEIDSKEAYCLHFIYYDDDNQALATCRLFPNKDKTEVTLQRMATLSDYRQHGIGRQLLQYVIDFSKKQGFEAMSLHAQLPAVSFYESLGFTTVGEAFKEAGIEHIHMKKKL</sequence>
<dbReference type="SUPFAM" id="SSF55729">
    <property type="entry name" value="Acyl-CoA N-acyltransferases (Nat)"/>
    <property type="match status" value="1"/>
</dbReference>
<evidence type="ECO:0000256" key="1">
    <source>
        <dbReference type="ARBA" id="ARBA00022679"/>
    </source>
</evidence>
<evidence type="ECO:0000259" key="2">
    <source>
        <dbReference type="PROSITE" id="PS51186"/>
    </source>
</evidence>
<dbReference type="PROSITE" id="PS51186">
    <property type="entry name" value="GNAT"/>
    <property type="match status" value="1"/>
</dbReference>
<dbReference type="Pfam" id="PF13673">
    <property type="entry name" value="Acetyltransf_10"/>
    <property type="match status" value="1"/>
</dbReference>
<dbReference type="InterPro" id="IPR000182">
    <property type="entry name" value="GNAT_dom"/>
</dbReference>
<dbReference type="Proteomes" id="UP000254924">
    <property type="component" value="Unassembled WGS sequence"/>
</dbReference>
<dbReference type="GO" id="GO:0008080">
    <property type="term" value="F:N-acetyltransferase activity"/>
    <property type="evidence" value="ECO:0007669"/>
    <property type="project" value="InterPro"/>
</dbReference>
<protein>
    <submittedName>
        <fullName evidence="3">GNAT family acetyltransferase</fullName>
    </submittedName>
</protein>
<dbReference type="CDD" id="cd04301">
    <property type="entry name" value="NAT_SF"/>
    <property type="match status" value="1"/>
</dbReference>
<feature type="domain" description="N-acetyltransferase" evidence="2">
    <location>
        <begin position="1"/>
        <end position="145"/>
    </location>
</feature>
<dbReference type="Gene3D" id="3.40.630.30">
    <property type="match status" value="1"/>
</dbReference>
<dbReference type="AlphaFoldDB" id="A0A380KEN1"/>
<dbReference type="OrthoDB" id="9796171at2"/>
<keyword evidence="1 3" id="KW-0808">Transferase</keyword>
<accession>A0A380KEN1</accession>
<name>A0A380KEN1_9STRE</name>
<evidence type="ECO:0000313" key="4">
    <source>
        <dbReference type="Proteomes" id="UP000254924"/>
    </source>
</evidence>
<dbReference type="PANTHER" id="PTHR13947">
    <property type="entry name" value="GNAT FAMILY N-ACETYLTRANSFERASE"/>
    <property type="match status" value="1"/>
</dbReference>
<keyword evidence="4" id="KW-1185">Reference proteome</keyword>
<dbReference type="PANTHER" id="PTHR13947:SF37">
    <property type="entry name" value="LD18367P"/>
    <property type="match status" value="1"/>
</dbReference>
<evidence type="ECO:0000313" key="3">
    <source>
        <dbReference type="EMBL" id="SUN63368.1"/>
    </source>
</evidence>
<gene>
    <name evidence="3" type="ORF">NCTC12224_02408</name>
</gene>
<dbReference type="InterPro" id="IPR050769">
    <property type="entry name" value="NAT_camello-type"/>
</dbReference>